<evidence type="ECO:0000256" key="6">
    <source>
        <dbReference type="ARBA" id="ARBA00022833"/>
    </source>
</evidence>
<dbReference type="InterPro" id="IPR013087">
    <property type="entry name" value="Znf_C2H2_type"/>
</dbReference>
<dbReference type="FunFam" id="3.30.160.60:FF:000075">
    <property type="entry name" value="Putative zinc finger protein 536"/>
    <property type="match status" value="1"/>
</dbReference>
<keyword evidence="7" id="KW-0805">Transcription regulation</keyword>
<dbReference type="Proteomes" id="UP001152798">
    <property type="component" value="Chromosome 5"/>
</dbReference>
<keyword evidence="10" id="KW-0539">Nucleus</keyword>
<dbReference type="Pfam" id="PF00096">
    <property type="entry name" value="zf-C2H2"/>
    <property type="match status" value="2"/>
</dbReference>
<evidence type="ECO:0000256" key="11">
    <source>
        <dbReference type="ARBA" id="ARBA00037948"/>
    </source>
</evidence>
<accession>A0A9P0HFR5</accession>
<evidence type="ECO:0000313" key="15">
    <source>
        <dbReference type="Proteomes" id="UP001152798"/>
    </source>
</evidence>
<keyword evidence="6" id="KW-0862">Zinc</keyword>
<dbReference type="SUPFAM" id="SSF57667">
    <property type="entry name" value="beta-beta-alpha zinc fingers"/>
    <property type="match status" value="2"/>
</dbReference>
<dbReference type="GO" id="GO:0005634">
    <property type="term" value="C:nucleus"/>
    <property type="evidence" value="ECO:0007669"/>
    <property type="project" value="UniProtKB-SubCell"/>
</dbReference>
<dbReference type="InterPro" id="IPR050527">
    <property type="entry name" value="Snail/Krueppel_Znf"/>
</dbReference>
<dbReference type="GO" id="GO:0000981">
    <property type="term" value="F:DNA-binding transcription factor activity, RNA polymerase II-specific"/>
    <property type="evidence" value="ECO:0007669"/>
    <property type="project" value="TreeGrafter"/>
</dbReference>
<evidence type="ECO:0000256" key="3">
    <source>
        <dbReference type="ARBA" id="ARBA00022723"/>
    </source>
</evidence>
<evidence type="ECO:0000256" key="4">
    <source>
        <dbReference type="ARBA" id="ARBA00022737"/>
    </source>
</evidence>
<feature type="domain" description="C2H2-type" evidence="13">
    <location>
        <begin position="226"/>
        <end position="254"/>
    </location>
</feature>
<name>A0A9P0HFR5_NEZVI</name>
<keyword evidence="4" id="KW-0677">Repeat</keyword>
<dbReference type="GO" id="GO:0000978">
    <property type="term" value="F:RNA polymerase II cis-regulatory region sequence-specific DNA binding"/>
    <property type="evidence" value="ECO:0007669"/>
    <property type="project" value="TreeGrafter"/>
</dbReference>
<dbReference type="Gene3D" id="1.10.10.1450">
    <property type="match status" value="1"/>
</dbReference>
<evidence type="ECO:0000256" key="8">
    <source>
        <dbReference type="ARBA" id="ARBA00023125"/>
    </source>
</evidence>
<sequence>MAELNLEIRAILLHYFKSGYKATNAVREINKMMGEKSVSERAGQVWFKKFRDGDMSLESKSRSGRPRSLDSAVVLAAAEVNPSTSSRKLSAALGVSHTTINNILRAGCMVPGSWNTDASNVEEDIYEQSVITDEEEIILNNSMEAEVLLDVDETKDLKYTSNEEDDISEKSVIADEDEIVSNQPKIEADIVMEVDETKDIQCADYEEEDVYQHGVMTDDDGLKKNYQCPYCDHKTGFPTNLKNHIMAIHTKEKPHKCPHCDYSSVRPGNLKAHVMSFHTKEKPLQCSFCSYRAVIANTLKKHIASVHSSKTHQCPHLPIGQVI</sequence>
<comment type="similarity">
    <text evidence="2">Belongs to the krueppel C2H2-type zinc-finger protein family.</text>
</comment>
<protein>
    <recommendedName>
        <fullName evidence="13">C2H2-type domain-containing protein</fullName>
    </recommendedName>
</protein>
<dbReference type="AlphaFoldDB" id="A0A9P0HFR5"/>
<keyword evidence="5 12" id="KW-0863">Zinc-finger</keyword>
<dbReference type="GO" id="GO:0008270">
    <property type="term" value="F:zinc ion binding"/>
    <property type="evidence" value="ECO:0007669"/>
    <property type="project" value="UniProtKB-KW"/>
</dbReference>
<evidence type="ECO:0000313" key="14">
    <source>
        <dbReference type="EMBL" id="CAH1401249.1"/>
    </source>
</evidence>
<reference evidence="14" key="1">
    <citation type="submission" date="2022-01" db="EMBL/GenBank/DDBJ databases">
        <authorList>
            <person name="King R."/>
        </authorList>
    </citation>
    <scope>NUCLEOTIDE SEQUENCE</scope>
</reference>
<gene>
    <name evidence="14" type="ORF">NEZAVI_LOCUS10311</name>
</gene>
<evidence type="ECO:0000256" key="5">
    <source>
        <dbReference type="ARBA" id="ARBA00022771"/>
    </source>
</evidence>
<keyword evidence="8" id="KW-0238">DNA-binding</keyword>
<evidence type="ECO:0000256" key="7">
    <source>
        <dbReference type="ARBA" id="ARBA00023015"/>
    </source>
</evidence>
<dbReference type="PANTHER" id="PTHR24388">
    <property type="entry name" value="ZINC FINGER PROTEIN"/>
    <property type="match status" value="1"/>
</dbReference>
<comment type="similarity">
    <text evidence="11">Belongs to the snail C2H2-type zinc-finger protein family.</text>
</comment>
<feature type="domain" description="C2H2-type" evidence="13">
    <location>
        <begin position="255"/>
        <end position="283"/>
    </location>
</feature>
<dbReference type="InterPro" id="IPR041426">
    <property type="entry name" value="Mos1_HTH"/>
</dbReference>
<dbReference type="Gene3D" id="3.30.160.60">
    <property type="entry name" value="Classic Zinc Finger"/>
    <property type="match status" value="2"/>
</dbReference>
<evidence type="ECO:0000259" key="13">
    <source>
        <dbReference type="PROSITE" id="PS50157"/>
    </source>
</evidence>
<evidence type="ECO:0000256" key="12">
    <source>
        <dbReference type="PROSITE-ProRule" id="PRU00042"/>
    </source>
</evidence>
<evidence type="ECO:0000256" key="1">
    <source>
        <dbReference type="ARBA" id="ARBA00004123"/>
    </source>
</evidence>
<comment type="subcellular location">
    <subcellularLocation>
        <location evidence="1">Nucleus</location>
    </subcellularLocation>
</comment>
<evidence type="ECO:0000256" key="9">
    <source>
        <dbReference type="ARBA" id="ARBA00023163"/>
    </source>
</evidence>
<dbReference type="PANTHER" id="PTHR24388:SF104">
    <property type="entry name" value="AT-RICH BINDING PROTEIN-RELATED"/>
    <property type="match status" value="1"/>
</dbReference>
<evidence type="ECO:0000256" key="10">
    <source>
        <dbReference type="ARBA" id="ARBA00023242"/>
    </source>
</evidence>
<dbReference type="Pfam" id="PF17906">
    <property type="entry name" value="HTH_48"/>
    <property type="match status" value="1"/>
</dbReference>
<dbReference type="InterPro" id="IPR036236">
    <property type="entry name" value="Znf_C2H2_sf"/>
</dbReference>
<dbReference type="EMBL" id="OV725081">
    <property type="protein sequence ID" value="CAH1401249.1"/>
    <property type="molecule type" value="Genomic_DNA"/>
</dbReference>
<keyword evidence="3" id="KW-0479">Metal-binding</keyword>
<dbReference type="PROSITE" id="PS50157">
    <property type="entry name" value="ZINC_FINGER_C2H2_2"/>
    <property type="match status" value="2"/>
</dbReference>
<keyword evidence="9" id="KW-0804">Transcription</keyword>
<dbReference type="SMART" id="SM00355">
    <property type="entry name" value="ZnF_C2H2"/>
    <property type="match status" value="3"/>
</dbReference>
<proteinExistence type="inferred from homology"/>
<organism evidence="14 15">
    <name type="scientific">Nezara viridula</name>
    <name type="common">Southern green stink bug</name>
    <name type="synonym">Cimex viridulus</name>
    <dbReference type="NCBI Taxonomy" id="85310"/>
    <lineage>
        <taxon>Eukaryota</taxon>
        <taxon>Metazoa</taxon>
        <taxon>Ecdysozoa</taxon>
        <taxon>Arthropoda</taxon>
        <taxon>Hexapoda</taxon>
        <taxon>Insecta</taxon>
        <taxon>Pterygota</taxon>
        <taxon>Neoptera</taxon>
        <taxon>Paraneoptera</taxon>
        <taxon>Hemiptera</taxon>
        <taxon>Heteroptera</taxon>
        <taxon>Panheteroptera</taxon>
        <taxon>Pentatomomorpha</taxon>
        <taxon>Pentatomoidea</taxon>
        <taxon>Pentatomidae</taxon>
        <taxon>Pentatominae</taxon>
        <taxon>Nezara</taxon>
    </lineage>
</organism>
<evidence type="ECO:0000256" key="2">
    <source>
        <dbReference type="ARBA" id="ARBA00006991"/>
    </source>
</evidence>
<keyword evidence="15" id="KW-1185">Reference proteome</keyword>